<sequence length="59" mass="6610">MEQLVRAGREDLLDAHRHDVGPGRLDLFTVGRAAASRGPNRIDSFVTGADRWLHQKAWS</sequence>
<dbReference type="EMBL" id="BAABBE010000012">
    <property type="protein sequence ID" value="GAA3652927.1"/>
    <property type="molecule type" value="Genomic_DNA"/>
</dbReference>
<dbReference type="Proteomes" id="UP001500711">
    <property type="component" value="Unassembled WGS sequence"/>
</dbReference>
<evidence type="ECO:0000313" key="2">
    <source>
        <dbReference type="Proteomes" id="UP001500711"/>
    </source>
</evidence>
<protein>
    <submittedName>
        <fullName evidence="1">Uncharacterized protein</fullName>
    </submittedName>
</protein>
<name>A0ABP7B8K7_9PSEU</name>
<accession>A0ABP7B8K7</accession>
<reference evidence="2" key="1">
    <citation type="journal article" date="2019" name="Int. J. Syst. Evol. Microbiol.">
        <title>The Global Catalogue of Microorganisms (GCM) 10K type strain sequencing project: providing services to taxonomists for standard genome sequencing and annotation.</title>
        <authorList>
            <consortium name="The Broad Institute Genomics Platform"/>
            <consortium name="The Broad Institute Genome Sequencing Center for Infectious Disease"/>
            <person name="Wu L."/>
            <person name="Ma J."/>
        </authorList>
    </citation>
    <scope>NUCLEOTIDE SEQUENCE [LARGE SCALE GENOMIC DNA]</scope>
    <source>
        <strain evidence="2">JCM 17494</strain>
    </source>
</reference>
<evidence type="ECO:0000313" key="1">
    <source>
        <dbReference type="EMBL" id="GAA3652927.1"/>
    </source>
</evidence>
<gene>
    <name evidence="1" type="ORF">GCM10022267_44010</name>
</gene>
<proteinExistence type="predicted"/>
<comment type="caution">
    <text evidence="1">The sequence shown here is derived from an EMBL/GenBank/DDBJ whole genome shotgun (WGS) entry which is preliminary data.</text>
</comment>
<organism evidence="1 2">
    <name type="scientific">Lentzea roselyniae</name>
    <dbReference type="NCBI Taxonomy" id="531940"/>
    <lineage>
        <taxon>Bacteria</taxon>
        <taxon>Bacillati</taxon>
        <taxon>Actinomycetota</taxon>
        <taxon>Actinomycetes</taxon>
        <taxon>Pseudonocardiales</taxon>
        <taxon>Pseudonocardiaceae</taxon>
        <taxon>Lentzea</taxon>
    </lineage>
</organism>
<keyword evidence="2" id="KW-1185">Reference proteome</keyword>